<evidence type="ECO:0000256" key="1">
    <source>
        <dbReference type="SAM" id="Phobius"/>
    </source>
</evidence>
<dbReference type="Pfam" id="PF01569">
    <property type="entry name" value="PAP2"/>
    <property type="match status" value="1"/>
</dbReference>
<feature type="transmembrane region" description="Helical" evidence="1">
    <location>
        <begin position="86"/>
        <end position="103"/>
    </location>
</feature>
<gene>
    <name evidence="3" type="ORF">SAMN05445060_3122</name>
</gene>
<dbReference type="AlphaFoldDB" id="A0A1N7GV78"/>
<protein>
    <submittedName>
        <fullName evidence="3">PAP2 superfamily protein</fullName>
    </submittedName>
</protein>
<dbReference type="EMBL" id="FTNT01000010">
    <property type="protein sequence ID" value="SIS16464.1"/>
    <property type="molecule type" value="Genomic_DNA"/>
</dbReference>
<keyword evidence="1" id="KW-0812">Transmembrane</keyword>
<sequence>MSAVLGRIAGSLALLAAMVGVYVFCVRTVRGQDLDERAFLTLRGTGAHNDLPSEVGLGSVTDPRLWLVAVAAIIVLGLLARRRLSIIALLVIPVVVILLARLLRDVVLLRPDLINSQFPDANTFPSGHAAAAAGCVAAIVRAAPRPLQPLIVAAGAMWLTLVSQDLMVWGWHRPSDLVGSILLAVAVVMVVPNSRTTLVGTPLHAITLAVVASLPPLAWSIYIGKPVVAAVGICAAAALSVLLLGTRTRRRAPEEFVPQTYPVHDEVYAR</sequence>
<keyword evidence="4" id="KW-1185">Reference proteome</keyword>
<name>A0A1N7GV78_9NOCA</name>
<feature type="transmembrane region" description="Helical" evidence="1">
    <location>
        <begin position="201"/>
        <end position="221"/>
    </location>
</feature>
<dbReference type="Proteomes" id="UP000186218">
    <property type="component" value="Unassembled WGS sequence"/>
</dbReference>
<dbReference type="STRING" id="1344003.SAMN05445060_3122"/>
<dbReference type="SUPFAM" id="SSF48317">
    <property type="entry name" value="Acid phosphatase/Vanadium-dependent haloperoxidase"/>
    <property type="match status" value="1"/>
</dbReference>
<evidence type="ECO:0000313" key="4">
    <source>
        <dbReference type="Proteomes" id="UP000186218"/>
    </source>
</evidence>
<evidence type="ECO:0000259" key="2">
    <source>
        <dbReference type="Pfam" id="PF01569"/>
    </source>
</evidence>
<keyword evidence="1" id="KW-1133">Transmembrane helix</keyword>
<reference evidence="3 4" key="1">
    <citation type="submission" date="2017-01" db="EMBL/GenBank/DDBJ databases">
        <authorList>
            <person name="Mah S.A."/>
            <person name="Swanson W.J."/>
            <person name="Moy G.W."/>
            <person name="Vacquier V.D."/>
        </authorList>
    </citation>
    <scope>NUCLEOTIDE SEQUENCE [LARGE SCALE GENOMIC DNA]</scope>
    <source>
        <strain evidence="3 4">CPCC 203464</strain>
    </source>
</reference>
<dbReference type="OrthoDB" id="3240395at2"/>
<accession>A0A1N7GV78</accession>
<feature type="transmembrane region" description="Helical" evidence="1">
    <location>
        <begin position="227"/>
        <end position="245"/>
    </location>
</feature>
<dbReference type="InterPro" id="IPR036938">
    <property type="entry name" value="PAP2/HPO_sf"/>
</dbReference>
<keyword evidence="1" id="KW-0472">Membrane</keyword>
<evidence type="ECO:0000313" key="3">
    <source>
        <dbReference type="EMBL" id="SIS16464.1"/>
    </source>
</evidence>
<feature type="domain" description="Phosphatidic acid phosphatase type 2/haloperoxidase" evidence="2">
    <location>
        <begin position="116"/>
        <end position="194"/>
    </location>
</feature>
<proteinExistence type="predicted"/>
<dbReference type="InterPro" id="IPR000326">
    <property type="entry name" value="PAP2/HPO"/>
</dbReference>
<dbReference type="Gene3D" id="1.20.144.10">
    <property type="entry name" value="Phosphatidic acid phosphatase type 2/haloperoxidase"/>
    <property type="match status" value="1"/>
</dbReference>
<organism evidence="3 4">
    <name type="scientific">Williamsia sterculiae</name>
    <dbReference type="NCBI Taxonomy" id="1344003"/>
    <lineage>
        <taxon>Bacteria</taxon>
        <taxon>Bacillati</taxon>
        <taxon>Actinomycetota</taxon>
        <taxon>Actinomycetes</taxon>
        <taxon>Mycobacteriales</taxon>
        <taxon>Nocardiaceae</taxon>
        <taxon>Williamsia</taxon>
    </lineage>
</organism>
<dbReference type="RefSeq" id="WP_143690411.1">
    <property type="nucleotide sequence ID" value="NZ_FTNT01000010.1"/>
</dbReference>
<feature type="transmembrane region" description="Helical" evidence="1">
    <location>
        <begin position="177"/>
        <end position="194"/>
    </location>
</feature>